<reference evidence="2 3" key="1">
    <citation type="journal article" date="2018" name="Syst. Appl. Microbiol.">
        <title>Ereboglobus luteus gen. nov. sp. nov. from cockroach guts, and new insights into the oxygen relationship of the genera Opitutus and Didymococcus (Verrucomicrobia: Opitutaceae).</title>
        <authorList>
            <person name="Tegtmeier D."/>
            <person name="Belitz A."/>
            <person name="Radek R."/>
            <person name="Heimerl T."/>
            <person name="Brune A."/>
        </authorList>
    </citation>
    <scope>NUCLEOTIDE SEQUENCE [LARGE SCALE GENOMIC DNA]</scope>
    <source>
        <strain evidence="2 3">Ho45</strain>
    </source>
</reference>
<evidence type="ECO:0000313" key="3">
    <source>
        <dbReference type="Proteomes" id="UP000244896"/>
    </source>
</evidence>
<feature type="domain" description="AAA+ ATPase" evidence="1">
    <location>
        <begin position="416"/>
        <end position="651"/>
    </location>
</feature>
<dbReference type="KEGG" id="elut:CKA38_02785"/>
<keyword evidence="3" id="KW-1185">Reference proteome</keyword>
<protein>
    <submittedName>
        <fullName evidence="2">Conjugal transfer protein</fullName>
    </submittedName>
</protein>
<dbReference type="Gene3D" id="3.40.50.300">
    <property type="entry name" value="P-loop containing nucleotide triphosphate hydrolases"/>
    <property type="match status" value="2"/>
</dbReference>
<dbReference type="EMBL" id="CP023004">
    <property type="protein sequence ID" value="AWI08324.1"/>
    <property type="molecule type" value="Genomic_DNA"/>
</dbReference>
<accession>A0A2U8E0V1</accession>
<dbReference type="NCBIfam" id="NF041492">
    <property type="entry name" value="MobF"/>
    <property type="match status" value="1"/>
</dbReference>
<dbReference type="SUPFAM" id="SSF52540">
    <property type="entry name" value="P-loop containing nucleoside triphosphate hydrolases"/>
    <property type="match status" value="2"/>
</dbReference>
<organism evidence="2 3">
    <name type="scientific">Ereboglobus luteus</name>
    <dbReference type="NCBI Taxonomy" id="1796921"/>
    <lineage>
        <taxon>Bacteria</taxon>
        <taxon>Pseudomonadati</taxon>
        <taxon>Verrucomicrobiota</taxon>
        <taxon>Opitutia</taxon>
        <taxon>Opitutales</taxon>
        <taxon>Opitutaceae</taxon>
        <taxon>Ereboglobus</taxon>
    </lineage>
</organism>
<proteinExistence type="predicted"/>
<dbReference type="AlphaFoldDB" id="A0A2U8E0V1"/>
<dbReference type="SMART" id="SM00382">
    <property type="entry name" value="AAA"/>
    <property type="match status" value="1"/>
</dbReference>
<sequence length="918" mass="102885">MSTGDYYMDGHVVAGQWRGIAASMLGLKGVVTEEKFLAMCQGFHPDTGQRLTMRHNTTRRDSGHTVSNRRVFYDFTISPPKSVSVVALYQDARIVELHDHATRVMMDELEKFAETRVRKDGANGERVTGGVAAALFRHDTSRELDPHLHTHCVVFNATYDFAEEKWKALHATGMYRAQKFAENLYYHELAKGLRQLGYDIANTPTGFEIQGVPQSVVARFSKRHQQIDAETKKRIEEEGLRGNEKALREQVAHDKRRRKIKNLPAEQLRPRWSAEMPESERSALANLTPEKLTAQPPPLPSEKTDLSALVTWADAHLFERRSVVGDYELMSAALERGRGENFGLSDLEKQVSERDYVRDAKSRKLTSREALTCELSLVIDAQGGMRKHAAFNTTHQAAPALSAEQCTAVTRILRSRDFITVFQGGAGTGKSFTLREVVRGLEAARHPVFIVTPQHQQAEDLRRDGLKANTLAKLLVGGADAHLRRGAVVIVDEAGQVGGRDMRALTDRVRACGGRLILSGDTRQQGAVAASDALRAIELHTNLQTVHLRSIRRQDPQAAQSGKEKAFIKKYRSAVKATSEGRLSDSFDKLDALGCIRELDAKERMAELAREYCAALYRGEKVLAVAQTWAEVRAANAAIRERLKNEGKLSEGTAVESLQSLDLSEAQKCDARFYAADAKVWFVRDYGRFKRGDCCEVAGADEHGVALRKDGRTTTVSHRYADRFVVVKTHQQELARGDRLLMKFNGYSIEGTPIRNGELVTICRVLKDKSIRIRDDVGTIKTLSSAQKMFVPGYAVTSYASQGKTVDTVLVSHDAEQAPINRQQWYVGISRGRRKVVVFTGDKEALRLNVERESDRELALSIRPDEATTARLRERLMEEHQHRLTLQAQERLHESVRQWVSPPLPQQQQQSTNRGIRI</sequence>
<dbReference type="InterPro" id="IPR027417">
    <property type="entry name" value="P-loop_NTPase"/>
</dbReference>
<evidence type="ECO:0000313" key="2">
    <source>
        <dbReference type="EMBL" id="AWI08324.1"/>
    </source>
</evidence>
<name>A0A2U8E0V1_9BACT</name>
<dbReference type="InterPro" id="IPR003593">
    <property type="entry name" value="AAA+_ATPase"/>
</dbReference>
<dbReference type="InterPro" id="IPR014862">
    <property type="entry name" value="TrwC"/>
</dbReference>
<dbReference type="Gene3D" id="2.30.30.940">
    <property type="match status" value="1"/>
</dbReference>
<evidence type="ECO:0000259" key="1">
    <source>
        <dbReference type="SMART" id="SM00382"/>
    </source>
</evidence>
<dbReference type="Pfam" id="PF13604">
    <property type="entry name" value="AAA_30"/>
    <property type="match status" value="1"/>
</dbReference>
<dbReference type="SUPFAM" id="SSF55464">
    <property type="entry name" value="Origin of replication-binding domain, RBD-like"/>
    <property type="match status" value="1"/>
</dbReference>
<dbReference type="NCBIfam" id="TIGR02686">
    <property type="entry name" value="relax_trwC"/>
    <property type="match status" value="1"/>
</dbReference>
<dbReference type="Proteomes" id="UP000244896">
    <property type="component" value="Chromosome"/>
</dbReference>
<dbReference type="InterPro" id="IPR014059">
    <property type="entry name" value="TraI/TrwC_relax"/>
</dbReference>
<dbReference type="Pfam" id="PF08751">
    <property type="entry name" value="TrwC"/>
    <property type="match status" value="1"/>
</dbReference>
<dbReference type="CDD" id="cd18809">
    <property type="entry name" value="SF1_C_RecD"/>
    <property type="match status" value="1"/>
</dbReference>
<gene>
    <name evidence="2" type="ORF">CKA38_02785</name>
</gene>